<accession>H2KUE5</accession>
<evidence type="ECO:0000256" key="1">
    <source>
        <dbReference type="SAM" id="MobiDB-lite"/>
    </source>
</evidence>
<feature type="region of interest" description="Disordered" evidence="1">
    <location>
        <begin position="328"/>
        <end position="356"/>
    </location>
</feature>
<proteinExistence type="predicted"/>
<dbReference type="EMBL" id="DF144064">
    <property type="protein sequence ID" value="GAA42794.1"/>
    <property type="molecule type" value="Genomic_DNA"/>
</dbReference>
<evidence type="ECO:0000313" key="3">
    <source>
        <dbReference type="Proteomes" id="UP000008909"/>
    </source>
</evidence>
<protein>
    <submittedName>
        <fullName evidence="2">Putative eggshell protein</fullName>
    </submittedName>
</protein>
<name>H2KUE5_CLOSI</name>
<dbReference type="InterPro" id="IPR012615">
    <property type="entry name" value="TES"/>
</dbReference>
<feature type="compositionally biased region" description="Polar residues" evidence="1">
    <location>
        <begin position="344"/>
        <end position="354"/>
    </location>
</feature>
<organism evidence="2 3">
    <name type="scientific">Clonorchis sinensis</name>
    <name type="common">Chinese liver fluke</name>
    <dbReference type="NCBI Taxonomy" id="79923"/>
    <lineage>
        <taxon>Eukaryota</taxon>
        <taxon>Metazoa</taxon>
        <taxon>Spiralia</taxon>
        <taxon>Lophotrochozoa</taxon>
        <taxon>Platyhelminthes</taxon>
        <taxon>Trematoda</taxon>
        <taxon>Digenea</taxon>
        <taxon>Opisthorchiida</taxon>
        <taxon>Opisthorchiata</taxon>
        <taxon>Opisthorchiidae</taxon>
        <taxon>Clonorchis</taxon>
    </lineage>
</organism>
<gene>
    <name evidence="2" type="ORF">CLF_108723</name>
</gene>
<sequence>MANICRSGYDILALVINLVCVKLLHEPNVDFTKHSEITSNSSRVPLKGAVVTSSYYTHRNHTYAELFNRKLRSHFISTLLPFEHFTSCFVAHSARIVLTHGVPSLTSYDSSSHDADVYPVDFAKTLSEGSESYEASTSKDLAENSIGHYKQNGQISLYGNINHDSDYGLGANLLSAGRFLGKGIETRGSKYETVTSFQKGGVYGPNGYKKRHHDYNTQGFVKNFLGKEIDSKFQLDGNLKSQGNMNIYGESSVVGKLEKANGLNANGDLRKYRQYGELANGNSYNLLEDSDNHESDYYTHDFVGSFDGYERSNKIRLKSHIHPRGTIDGYGDSSVVGKRGRTGGSNSDGSSNKFEQYDSYTGAVGDESYKLLGNSESLVNGYNAHGNANDFGGTKKLLLKSQLQPHGNTHVYSDSGMVGKFGRTADFTSDGGLNNFEQYGSHTGVGVGMSHNLLKGSNILVNDYNSREFTSKLVGKGVKNKFYAKMSPNYKGSTNILVDSSSIRNFKEVNELPLNGKTKKYRHYVSSTGMADYNSRKLVKNAKGLGSDVGFAQRTHVDTVGDVESTK</sequence>
<reference evidence="2" key="1">
    <citation type="journal article" date="2011" name="Genome Biol.">
        <title>The draft genome of the carcinogenic human liver fluke Clonorchis sinensis.</title>
        <authorList>
            <person name="Wang X."/>
            <person name="Chen W."/>
            <person name="Huang Y."/>
            <person name="Sun J."/>
            <person name="Men J."/>
            <person name="Liu H."/>
            <person name="Luo F."/>
            <person name="Guo L."/>
            <person name="Lv X."/>
            <person name="Deng C."/>
            <person name="Zhou C."/>
            <person name="Fan Y."/>
            <person name="Li X."/>
            <person name="Huang L."/>
            <person name="Hu Y."/>
            <person name="Liang C."/>
            <person name="Hu X."/>
            <person name="Xu J."/>
            <person name="Yu X."/>
        </authorList>
    </citation>
    <scope>NUCLEOTIDE SEQUENCE [LARGE SCALE GENOMIC DNA]</scope>
    <source>
        <strain evidence="2">Henan</strain>
    </source>
</reference>
<dbReference type="Pfam" id="PF08034">
    <property type="entry name" value="TES"/>
    <property type="match status" value="1"/>
</dbReference>
<dbReference type="AlphaFoldDB" id="H2KUE5"/>
<keyword evidence="3" id="KW-1185">Reference proteome</keyword>
<evidence type="ECO:0000313" key="2">
    <source>
        <dbReference type="EMBL" id="GAA42794.1"/>
    </source>
</evidence>
<dbReference type="Proteomes" id="UP000008909">
    <property type="component" value="Unassembled WGS sequence"/>
</dbReference>